<keyword evidence="7" id="KW-1185">Reference proteome</keyword>
<dbReference type="RefSeq" id="WP_150947957.1">
    <property type="nucleotide sequence ID" value="NZ_VCMV01000049.1"/>
</dbReference>
<dbReference type="InterPro" id="IPR030678">
    <property type="entry name" value="Peptide/Ni-bd"/>
</dbReference>
<evidence type="ECO:0000313" key="7">
    <source>
        <dbReference type="Proteomes" id="UP000325684"/>
    </source>
</evidence>
<evidence type="ECO:0000256" key="2">
    <source>
        <dbReference type="ARBA" id="ARBA00005695"/>
    </source>
</evidence>
<dbReference type="GO" id="GO:0030288">
    <property type="term" value="C:outer membrane-bounded periplasmic space"/>
    <property type="evidence" value="ECO:0007669"/>
    <property type="project" value="UniProtKB-ARBA"/>
</dbReference>
<dbReference type="Pfam" id="PF00496">
    <property type="entry name" value="SBP_bac_5"/>
    <property type="match status" value="1"/>
</dbReference>
<evidence type="ECO:0000256" key="3">
    <source>
        <dbReference type="ARBA" id="ARBA00022729"/>
    </source>
</evidence>
<evidence type="ECO:0000259" key="5">
    <source>
        <dbReference type="Pfam" id="PF00496"/>
    </source>
</evidence>
<dbReference type="Gene3D" id="3.10.105.10">
    <property type="entry name" value="Dipeptide-binding Protein, Domain 3"/>
    <property type="match status" value="1"/>
</dbReference>
<accession>A0A5N3P5M1</accession>
<dbReference type="PANTHER" id="PTHR30290">
    <property type="entry name" value="PERIPLASMIC BINDING COMPONENT OF ABC TRANSPORTER"/>
    <property type="match status" value="1"/>
</dbReference>
<proteinExistence type="inferred from homology"/>
<feature type="signal peptide" evidence="4">
    <location>
        <begin position="1"/>
        <end position="28"/>
    </location>
</feature>
<comment type="caution">
    <text evidence="6">The sequence shown here is derived from an EMBL/GenBank/DDBJ whole genome shotgun (WGS) entry which is preliminary data.</text>
</comment>
<comment type="similarity">
    <text evidence="2">Belongs to the bacterial solute-binding protein 5 family.</text>
</comment>
<dbReference type="Gene3D" id="3.90.76.10">
    <property type="entry name" value="Dipeptide-binding Protein, Domain 1"/>
    <property type="match status" value="1"/>
</dbReference>
<dbReference type="GO" id="GO:0043190">
    <property type="term" value="C:ATP-binding cassette (ABC) transporter complex"/>
    <property type="evidence" value="ECO:0007669"/>
    <property type="project" value="InterPro"/>
</dbReference>
<dbReference type="SUPFAM" id="SSF53850">
    <property type="entry name" value="Periplasmic binding protein-like II"/>
    <property type="match status" value="1"/>
</dbReference>
<dbReference type="PIRSF" id="PIRSF002741">
    <property type="entry name" value="MppA"/>
    <property type="match status" value="1"/>
</dbReference>
<protein>
    <submittedName>
        <fullName evidence="6">ABC transporter substrate-binding protein</fullName>
    </submittedName>
</protein>
<keyword evidence="3 4" id="KW-0732">Signal</keyword>
<dbReference type="OrthoDB" id="9803988at2"/>
<evidence type="ECO:0000256" key="1">
    <source>
        <dbReference type="ARBA" id="ARBA00004418"/>
    </source>
</evidence>
<dbReference type="EMBL" id="VCMV01000049">
    <property type="protein sequence ID" value="KAB0265026.1"/>
    <property type="molecule type" value="Genomic_DNA"/>
</dbReference>
<name>A0A5N3P5M1_9HYPH</name>
<dbReference type="GO" id="GO:0015833">
    <property type="term" value="P:peptide transport"/>
    <property type="evidence" value="ECO:0007669"/>
    <property type="project" value="TreeGrafter"/>
</dbReference>
<dbReference type="InterPro" id="IPR000914">
    <property type="entry name" value="SBP_5_dom"/>
</dbReference>
<dbReference type="AlphaFoldDB" id="A0A5N3P5M1"/>
<feature type="chain" id="PRO_5024421400" evidence="4">
    <location>
        <begin position="29"/>
        <end position="510"/>
    </location>
</feature>
<reference evidence="6 7" key="1">
    <citation type="journal article" date="2019" name="Microorganisms">
        <title>Genome Insights into the Novel Species Microvirga brassicacearum, a Rapeseed Endophyte with Biotechnological Potential.</title>
        <authorList>
            <person name="Jimenez-Gomez A."/>
            <person name="Saati-Santamaria Z."/>
            <person name="Igual J.M."/>
            <person name="Rivas R."/>
            <person name="Mateos P.F."/>
            <person name="Garcia-Fraile P."/>
        </authorList>
    </citation>
    <scope>NUCLEOTIDE SEQUENCE [LARGE SCALE GENOMIC DNA]</scope>
    <source>
        <strain evidence="6 7">CDVBN77</strain>
    </source>
</reference>
<organism evidence="6 7">
    <name type="scientific">Microvirga brassicacearum</name>
    <dbReference type="NCBI Taxonomy" id="2580413"/>
    <lineage>
        <taxon>Bacteria</taxon>
        <taxon>Pseudomonadati</taxon>
        <taxon>Pseudomonadota</taxon>
        <taxon>Alphaproteobacteria</taxon>
        <taxon>Hyphomicrobiales</taxon>
        <taxon>Methylobacteriaceae</taxon>
        <taxon>Microvirga</taxon>
    </lineage>
</organism>
<dbReference type="PANTHER" id="PTHR30290:SF38">
    <property type="entry name" value="D,D-DIPEPTIDE-BINDING PERIPLASMIC PROTEIN DDPA-RELATED"/>
    <property type="match status" value="1"/>
</dbReference>
<comment type="subcellular location">
    <subcellularLocation>
        <location evidence="1">Periplasm</location>
    </subcellularLocation>
</comment>
<evidence type="ECO:0000313" key="6">
    <source>
        <dbReference type="EMBL" id="KAB0265026.1"/>
    </source>
</evidence>
<dbReference type="InterPro" id="IPR039424">
    <property type="entry name" value="SBP_5"/>
</dbReference>
<evidence type="ECO:0000256" key="4">
    <source>
        <dbReference type="SAM" id="SignalP"/>
    </source>
</evidence>
<feature type="domain" description="Solute-binding protein family 5" evidence="5">
    <location>
        <begin position="76"/>
        <end position="433"/>
    </location>
</feature>
<dbReference type="Gene3D" id="3.40.190.10">
    <property type="entry name" value="Periplasmic binding protein-like II"/>
    <property type="match status" value="1"/>
</dbReference>
<gene>
    <name evidence="6" type="ORF">FEZ63_20440</name>
</gene>
<dbReference type="Proteomes" id="UP000325684">
    <property type="component" value="Unassembled WGS sequence"/>
</dbReference>
<dbReference type="GO" id="GO:1904680">
    <property type="term" value="F:peptide transmembrane transporter activity"/>
    <property type="evidence" value="ECO:0007669"/>
    <property type="project" value="TreeGrafter"/>
</dbReference>
<dbReference type="CDD" id="cd08515">
    <property type="entry name" value="PBP2_NikA_DppA_OppA_like_10"/>
    <property type="match status" value="1"/>
</dbReference>
<sequence length="510" mass="56036">MRKSTTQAPALLAAILLGASAASGPAFAGKADDTLNAAFSAEVTTLDPYKESGREGLVMARLIYDALLYKDMKTGEFRPELAESYKVVDDKTIDFKLRQNVKFHNGQPMTADDVVYTLNLVSSKEYNARYQIAVEWIDRAEKLGEFDVRLHMKKPNPLALEMLAGNLPIYPKAYYESVGSQGMSVKPVGAGPYKLVELTPGTRYVLERFEDYYAGSPKGAAKIKRMVTRVLPEANTQYAELVNGQLDWIWRVPPDDARNLARQAKVAVSNAQIMRFAYISINPNYQDGKSPLADVRVRQAINMAVDKPGIVKALIGGASQAIASACNPIQFGCETDVKAYPFDTAKAKALLAEAGHPDGIKLDLVFTSLPRIQAEAIANNLGKAGIQVTLNEQQYAPGISAWREGRAPLLLTNWGSYGVGDVGLSVGQFFSGTGDDLAKDKDVIPLLQSANASMDRAKRKDDYSKALKLIADKAYWVPLWTYNVITAHSKDLDVTQNADEFVEFYRANWK</sequence>